<dbReference type="Pfam" id="PF00126">
    <property type="entry name" value="HTH_1"/>
    <property type="match status" value="1"/>
</dbReference>
<sequence length="295" mass="31702">MELRHLRSFVVVAEELHFGRAAARLFVVQPALSKQIAALERELDVVLFERDRHGVSLTTAGGALLEDARRVLAQADAAVGRAQAAGRGTTGTLRLGFIAPVLYDLLPGLLRPFRARWPDVRLVLEEMHNREAVLGVLGGRVQLAFVRLPVPPEPDLRVRPVRSEGLAVAVPAGSPLADGDGPLHVADLADQDLVLIGRDREPELHDSYLALCAAHGVTPRVAHEVDRTHVAVGLVACGLGVALVPRSARRVAHPDVAYRPLEDPTARLTVGVAWRDGQDPVVANFLALCPEPDGP</sequence>
<dbReference type="RefSeq" id="WP_345415029.1">
    <property type="nucleotide sequence ID" value="NZ_BAABHO010000018.1"/>
</dbReference>
<comment type="caution">
    <text evidence="6">The sequence shown here is derived from an EMBL/GenBank/DDBJ whole genome shotgun (WGS) entry which is preliminary data.</text>
</comment>
<dbReference type="InterPro" id="IPR000847">
    <property type="entry name" value="LysR_HTH_N"/>
</dbReference>
<evidence type="ECO:0000256" key="3">
    <source>
        <dbReference type="ARBA" id="ARBA00023125"/>
    </source>
</evidence>
<dbReference type="Pfam" id="PF03466">
    <property type="entry name" value="LysR_substrate"/>
    <property type="match status" value="1"/>
</dbReference>
<gene>
    <name evidence="6" type="ORF">GCM10023200_26340</name>
</gene>
<protein>
    <submittedName>
        <fullName evidence="6">LysR family transcriptional regulator</fullName>
    </submittedName>
</protein>
<dbReference type="PANTHER" id="PTHR30346:SF0">
    <property type="entry name" value="HCA OPERON TRANSCRIPTIONAL ACTIVATOR HCAR"/>
    <property type="match status" value="1"/>
</dbReference>
<evidence type="ECO:0000259" key="5">
    <source>
        <dbReference type="PROSITE" id="PS50931"/>
    </source>
</evidence>
<evidence type="ECO:0000256" key="2">
    <source>
        <dbReference type="ARBA" id="ARBA00023015"/>
    </source>
</evidence>
<dbReference type="Gene3D" id="1.10.10.10">
    <property type="entry name" value="Winged helix-like DNA-binding domain superfamily/Winged helix DNA-binding domain"/>
    <property type="match status" value="1"/>
</dbReference>
<accession>A0ABP9B3T7</accession>
<dbReference type="SUPFAM" id="SSF53850">
    <property type="entry name" value="Periplasmic binding protein-like II"/>
    <property type="match status" value="1"/>
</dbReference>
<keyword evidence="7" id="KW-1185">Reference proteome</keyword>
<reference evidence="7" key="1">
    <citation type="journal article" date="2019" name="Int. J. Syst. Evol. Microbiol.">
        <title>The Global Catalogue of Microorganisms (GCM) 10K type strain sequencing project: providing services to taxonomists for standard genome sequencing and annotation.</title>
        <authorList>
            <consortium name="The Broad Institute Genomics Platform"/>
            <consortium name="The Broad Institute Genome Sequencing Center for Infectious Disease"/>
            <person name="Wu L."/>
            <person name="Ma J."/>
        </authorList>
    </citation>
    <scope>NUCLEOTIDE SEQUENCE [LARGE SCALE GENOMIC DNA]</scope>
    <source>
        <strain evidence="7">JCM 17979</strain>
    </source>
</reference>
<dbReference type="CDD" id="cd08414">
    <property type="entry name" value="PBP2_LTTR_aromatics_like"/>
    <property type="match status" value="1"/>
</dbReference>
<evidence type="ECO:0000256" key="4">
    <source>
        <dbReference type="ARBA" id="ARBA00023163"/>
    </source>
</evidence>
<evidence type="ECO:0000256" key="1">
    <source>
        <dbReference type="ARBA" id="ARBA00009437"/>
    </source>
</evidence>
<dbReference type="Gene3D" id="3.40.190.10">
    <property type="entry name" value="Periplasmic binding protein-like II"/>
    <property type="match status" value="2"/>
</dbReference>
<keyword evidence="2" id="KW-0805">Transcription regulation</keyword>
<organism evidence="6 7">
    <name type="scientific">Actinomycetospora chlora</name>
    <dbReference type="NCBI Taxonomy" id="663608"/>
    <lineage>
        <taxon>Bacteria</taxon>
        <taxon>Bacillati</taxon>
        <taxon>Actinomycetota</taxon>
        <taxon>Actinomycetes</taxon>
        <taxon>Pseudonocardiales</taxon>
        <taxon>Pseudonocardiaceae</taxon>
        <taxon>Actinomycetospora</taxon>
    </lineage>
</organism>
<dbReference type="PANTHER" id="PTHR30346">
    <property type="entry name" value="TRANSCRIPTIONAL DUAL REGULATOR HCAR-RELATED"/>
    <property type="match status" value="1"/>
</dbReference>
<dbReference type="PRINTS" id="PR00039">
    <property type="entry name" value="HTHLYSR"/>
</dbReference>
<dbReference type="EMBL" id="BAABHO010000018">
    <property type="protein sequence ID" value="GAA4790192.1"/>
    <property type="molecule type" value="Genomic_DNA"/>
</dbReference>
<dbReference type="Proteomes" id="UP001500928">
    <property type="component" value="Unassembled WGS sequence"/>
</dbReference>
<name>A0ABP9B3T7_9PSEU</name>
<dbReference type="PROSITE" id="PS50931">
    <property type="entry name" value="HTH_LYSR"/>
    <property type="match status" value="1"/>
</dbReference>
<evidence type="ECO:0000313" key="7">
    <source>
        <dbReference type="Proteomes" id="UP001500928"/>
    </source>
</evidence>
<keyword evidence="4" id="KW-0804">Transcription</keyword>
<dbReference type="SUPFAM" id="SSF46785">
    <property type="entry name" value="Winged helix' DNA-binding domain"/>
    <property type="match status" value="1"/>
</dbReference>
<feature type="domain" description="HTH lysR-type" evidence="5">
    <location>
        <begin position="1"/>
        <end position="58"/>
    </location>
</feature>
<evidence type="ECO:0000313" key="6">
    <source>
        <dbReference type="EMBL" id="GAA4790192.1"/>
    </source>
</evidence>
<dbReference type="InterPro" id="IPR005119">
    <property type="entry name" value="LysR_subst-bd"/>
</dbReference>
<proteinExistence type="inferred from homology"/>
<keyword evidence="3" id="KW-0238">DNA-binding</keyword>
<comment type="similarity">
    <text evidence="1">Belongs to the LysR transcriptional regulatory family.</text>
</comment>
<dbReference type="InterPro" id="IPR036388">
    <property type="entry name" value="WH-like_DNA-bd_sf"/>
</dbReference>
<dbReference type="InterPro" id="IPR036390">
    <property type="entry name" value="WH_DNA-bd_sf"/>
</dbReference>